<dbReference type="Gene3D" id="3.30.110.90">
    <property type="entry name" value="Amidohydrolase"/>
    <property type="match status" value="1"/>
</dbReference>
<protein>
    <submittedName>
        <fullName evidence="2">Imidazolonepropionase</fullName>
    </submittedName>
</protein>
<dbReference type="OrthoDB" id="9815657at2"/>
<dbReference type="PANTHER" id="PTHR43135:SF3">
    <property type="entry name" value="ALPHA-D-RIBOSE 1-METHYLPHOSPHONATE 5-TRIPHOSPHATE DIPHOSPHATASE"/>
    <property type="match status" value="1"/>
</dbReference>
<dbReference type="PANTHER" id="PTHR43135">
    <property type="entry name" value="ALPHA-D-RIBOSE 1-METHYLPHOSPHONATE 5-TRIPHOSPHATE DIPHOSPHATASE"/>
    <property type="match status" value="1"/>
</dbReference>
<evidence type="ECO:0000259" key="1">
    <source>
        <dbReference type="Pfam" id="PF01979"/>
    </source>
</evidence>
<dbReference type="SUPFAM" id="SSF51338">
    <property type="entry name" value="Composite domain of metallo-dependent hydrolases"/>
    <property type="match status" value="1"/>
</dbReference>
<sequence>MSIKKAIFYTLLISGLLPACNSSREQADVIILNATILDIESGEEVPGKMIAISGDTLQAVLDMDEKDSFKAAKIIDAKNKYVMPGLWDMHVHFRGGDTLAVENKDLLPLFLAYGVTTVRDAGGDITNNILNWRKKIGTGELTGPTIFTSGPKLDGPKPAWPGSIQVATLDDIPGALDSLEKLGVDYVKMYDGSLTDEVFYGIIAAAQERGFKSTGHMPMSADILEGVDLGLDGSEHLYYVMKACSPKADSLTRVNPGYGMMDEIIATYDKDLAQKVFKKLKEQQVYITPTLHIGKTLAEVLKVDHSTDSLLPYIGDGIIDTYRGRILNAKRAKSAGNSMRNKMEQKSMEMIRPMYDAGVPLLAGSDCGPYNSFVYPGESLHSELERLVASGLDPREALKTSIINGPAFFDLENSYGSIKKGKKADLLILNENPLRDIKNLKEISVVMAQGQVFSKEDLQEILEEVNQ</sequence>
<keyword evidence="3" id="KW-1185">Reference proteome</keyword>
<dbReference type="InterPro" id="IPR011059">
    <property type="entry name" value="Metal-dep_hydrolase_composite"/>
</dbReference>
<dbReference type="InterPro" id="IPR051781">
    <property type="entry name" value="Metallo-dep_Hydrolase"/>
</dbReference>
<feature type="domain" description="Amidohydrolase-related" evidence="1">
    <location>
        <begin position="81"/>
        <end position="452"/>
    </location>
</feature>
<dbReference type="Pfam" id="PF01979">
    <property type="entry name" value="Amidohydro_1"/>
    <property type="match status" value="1"/>
</dbReference>
<evidence type="ECO:0000313" key="2">
    <source>
        <dbReference type="EMBL" id="SOC81224.1"/>
    </source>
</evidence>
<dbReference type="InterPro" id="IPR006680">
    <property type="entry name" value="Amidohydro-rel"/>
</dbReference>
<evidence type="ECO:0000313" key="3">
    <source>
        <dbReference type="Proteomes" id="UP000219193"/>
    </source>
</evidence>
<reference evidence="3" key="1">
    <citation type="submission" date="2017-09" db="EMBL/GenBank/DDBJ databases">
        <authorList>
            <person name="Varghese N."/>
            <person name="Submissions S."/>
        </authorList>
    </citation>
    <scope>NUCLEOTIDE SEQUENCE [LARGE SCALE GENOMIC DNA]</scope>
    <source>
        <strain evidence="3">CGMCC 1.12641</strain>
    </source>
</reference>
<proteinExistence type="predicted"/>
<organism evidence="2 3">
    <name type="scientific">Salinimicrobium sediminis</name>
    <dbReference type="NCBI Taxonomy" id="1343891"/>
    <lineage>
        <taxon>Bacteria</taxon>
        <taxon>Pseudomonadati</taxon>
        <taxon>Bacteroidota</taxon>
        <taxon>Flavobacteriia</taxon>
        <taxon>Flavobacteriales</taxon>
        <taxon>Flavobacteriaceae</taxon>
        <taxon>Salinimicrobium</taxon>
    </lineage>
</organism>
<dbReference type="EMBL" id="OCMF01000004">
    <property type="protein sequence ID" value="SOC81224.1"/>
    <property type="molecule type" value="Genomic_DNA"/>
</dbReference>
<accession>A0A285X8V6</accession>
<dbReference type="Proteomes" id="UP000219193">
    <property type="component" value="Unassembled WGS sequence"/>
</dbReference>
<name>A0A285X8V6_9FLAO</name>
<gene>
    <name evidence="2" type="ORF">SAMN06296241_2798</name>
</gene>
<dbReference type="Gene3D" id="2.30.40.10">
    <property type="entry name" value="Urease, subunit C, domain 1"/>
    <property type="match status" value="1"/>
</dbReference>
<dbReference type="RefSeq" id="WP_097056991.1">
    <property type="nucleotide sequence ID" value="NZ_OCMF01000004.1"/>
</dbReference>
<dbReference type="GO" id="GO:0016810">
    <property type="term" value="F:hydrolase activity, acting on carbon-nitrogen (but not peptide) bonds"/>
    <property type="evidence" value="ECO:0007669"/>
    <property type="project" value="InterPro"/>
</dbReference>
<dbReference type="Gene3D" id="3.40.50.10910">
    <property type="entry name" value="Amidohydrolase"/>
    <property type="match status" value="1"/>
</dbReference>
<dbReference type="InterPro" id="IPR032466">
    <property type="entry name" value="Metal_Hydrolase"/>
</dbReference>
<dbReference type="AlphaFoldDB" id="A0A285X8V6"/>
<dbReference type="SUPFAM" id="SSF51556">
    <property type="entry name" value="Metallo-dependent hydrolases"/>
    <property type="match status" value="1"/>
</dbReference>
<dbReference type="Gene3D" id="1.20.58.520">
    <property type="entry name" value="Amidohydrolase"/>
    <property type="match status" value="1"/>
</dbReference>